<accession>A0A0F9SW89</accession>
<feature type="compositionally biased region" description="Basic and acidic residues" evidence="1">
    <location>
        <begin position="175"/>
        <end position="227"/>
    </location>
</feature>
<reference evidence="2" key="1">
    <citation type="journal article" date="2015" name="Nature">
        <title>Complex archaea that bridge the gap between prokaryotes and eukaryotes.</title>
        <authorList>
            <person name="Spang A."/>
            <person name="Saw J.H."/>
            <person name="Jorgensen S.L."/>
            <person name="Zaremba-Niedzwiedzka K."/>
            <person name="Martijn J."/>
            <person name="Lind A.E."/>
            <person name="van Eijk R."/>
            <person name="Schleper C."/>
            <person name="Guy L."/>
            <person name="Ettema T.J."/>
        </authorList>
    </citation>
    <scope>NUCLEOTIDE SEQUENCE</scope>
</reference>
<gene>
    <name evidence="2" type="ORF">LCGC14_0403480</name>
</gene>
<evidence type="ECO:0000313" key="2">
    <source>
        <dbReference type="EMBL" id="KKN73175.1"/>
    </source>
</evidence>
<feature type="region of interest" description="Disordered" evidence="1">
    <location>
        <begin position="1"/>
        <end position="38"/>
    </location>
</feature>
<protein>
    <submittedName>
        <fullName evidence="2">Uncharacterized protein</fullName>
    </submittedName>
</protein>
<comment type="caution">
    <text evidence="2">The sequence shown here is derived from an EMBL/GenBank/DDBJ whole genome shotgun (WGS) entry which is preliminary data.</text>
</comment>
<dbReference type="EMBL" id="LAZR01000349">
    <property type="protein sequence ID" value="KKN73175.1"/>
    <property type="molecule type" value="Genomic_DNA"/>
</dbReference>
<feature type="compositionally biased region" description="Basic and acidic residues" evidence="1">
    <location>
        <begin position="10"/>
        <end position="21"/>
    </location>
</feature>
<sequence length="235" mass="25731">MTEETNMSSEQEKTQQAKTEQESPASESVKEPTVPLHEVTKIRTRAQVAEVEAANLRGQLTALQQTTVQTVKSPLEIAMAAEDVTSPDDLEKPWAVMEANNRWKQEQAEQAAQADATQAISQAQLASRELALVAHDDWQQVVNKAVAHMTKGEMIDLEAEGENFGEAIYTKSKEVLERVNPDKDTAPETSKSEAAEKAAAEKKAEEEAAEHKTPTQDEILADLKVDPVTEAASKL</sequence>
<proteinExistence type="predicted"/>
<dbReference type="AlphaFoldDB" id="A0A0F9SW89"/>
<feature type="region of interest" description="Disordered" evidence="1">
    <location>
        <begin position="175"/>
        <end position="235"/>
    </location>
</feature>
<evidence type="ECO:0000256" key="1">
    <source>
        <dbReference type="SAM" id="MobiDB-lite"/>
    </source>
</evidence>
<organism evidence="2">
    <name type="scientific">marine sediment metagenome</name>
    <dbReference type="NCBI Taxonomy" id="412755"/>
    <lineage>
        <taxon>unclassified sequences</taxon>
        <taxon>metagenomes</taxon>
        <taxon>ecological metagenomes</taxon>
    </lineage>
</organism>
<name>A0A0F9SW89_9ZZZZ</name>